<dbReference type="RefSeq" id="WP_381196115.1">
    <property type="nucleotide sequence ID" value="NZ_JBHSFE010000014.1"/>
</dbReference>
<keyword evidence="2" id="KW-1133">Transmembrane helix</keyword>
<keyword evidence="2" id="KW-0812">Transmembrane</keyword>
<keyword evidence="2" id="KW-0472">Membrane</keyword>
<protein>
    <submittedName>
        <fullName evidence="3">Uncharacterized protein</fullName>
    </submittedName>
</protein>
<dbReference type="EMBL" id="JBHSFE010000014">
    <property type="protein sequence ID" value="MFC4609395.1"/>
    <property type="molecule type" value="Genomic_DNA"/>
</dbReference>
<evidence type="ECO:0000313" key="4">
    <source>
        <dbReference type="Proteomes" id="UP001595993"/>
    </source>
</evidence>
<feature type="transmembrane region" description="Helical" evidence="2">
    <location>
        <begin position="41"/>
        <end position="62"/>
    </location>
</feature>
<evidence type="ECO:0000313" key="3">
    <source>
        <dbReference type="EMBL" id="MFC4609395.1"/>
    </source>
</evidence>
<organism evidence="3 4">
    <name type="scientific">Streptomyces maoxianensis</name>
    <dbReference type="NCBI Taxonomy" id="1459942"/>
    <lineage>
        <taxon>Bacteria</taxon>
        <taxon>Bacillati</taxon>
        <taxon>Actinomycetota</taxon>
        <taxon>Actinomycetes</taxon>
        <taxon>Kitasatosporales</taxon>
        <taxon>Streptomycetaceae</taxon>
        <taxon>Streptomyces</taxon>
    </lineage>
</organism>
<evidence type="ECO:0000256" key="2">
    <source>
        <dbReference type="SAM" id="Phobius"/>
    </source>
</evidence>
<sequence length="208" mass="22479">MSDLEQQLRSLFTEDSTRAPRARSLAEDTVRRVRRHRRAQLAWSAATSAAALAVGVLLVGGLPGEQQQPDNVARPTAPPRSSPTDSTASCAGTYSNQPRTTGYFAVDGTVTAVHPYRPPVHWAHPLPMVVVTMTVHEWFTGGSGTTTHITMLQGIARRESLTPGTRLLIASHRPPNSGGLGDDCGRHLPYDRATADAWRAAWTARSIP</sequence>
<feature type="region of interest" description="Disordered" evidence="1">
    <location>
        <begin position="65"/>
        <end position="94"/>
    </location>
</feature>
<feature type="region of interest" description="Disordered" evidence="1">
    <location>
        <begin position="1"/>
        <end position="23"/>
    </location>
</feature>
<feature type="compositionally biased region" description="Polar residues" evidence="1">
    <location>
        <begin position="1"/>
        <end position="14"/>
    </location>
</feature>
<dbReference type="Proteomes" id="UP001595993">
    <property type="component" value="Unassembled WGS sequence"/>
</dbReference>
<evidence type="ECO:0000256" key="1">
    <source>
        <dbReference type="SAM" id="MobiDB-lite"/>
    </source>
</evidence>
<reference evidence="4" key="1">
    <citation type="journal article" date="2019" name="Int. J. Syst. Evol. Microbiol.">
        <title>The Global Catalogue of Microorganisms (GCM) 10K type strain sequencing project: providing services to taxonomists for standard genome sequencing and annotation.</title>
        <authorList>
            <consortium name="The Broad Institute Genomics Platform"/>
            <consortium name="The Broad Institute Genome Sequencing Center for Infectious Disease"/>
            <person name="Wu L."/>
            <person name="Ma J."/>
        </authorList>
    </citation>
    <scope>NUCLEOTIDE SEQUENCE [LARGE SCALE GENOMIC DNA]</scope>
    <source>
        <strain evidence="4">CGMCC 4.7139</strain>
    </source>
</reference>
<accession>A0ABV9G8H8</accession>
<keyword evidence="4" id="KW-1185">Reference proteome</keyword>
<feature type="compositionally biased region" description="Polar residues" evidence="1">
    <location>
        <begin position="82"/>
        <end position="94"/>
    </location>
</feature>
<comment type="caution">
    <text evidence="3">The sequence shown here is derived from an EMBL/GenBank/DDBJ whole genome shotgun (WGS) entry which is preliminary data.</text>
</comment>
<name>A0ABV9G8H8_9ACTN</name>
<gene>
    <name evidence="3" type="ORF">ACFO9E_16435</name>
</gene>
<proteinExistence type="predicted"/>